<proteinExistence type="predicted"/>
<feature type="signal peptide" evidence="1">
    <location>
        <begin position="1"/>
        <end position="21"/>
    </location>
</feature>
<gene>
    <name evidence="2" type="ORF">SAMN02745824_3302</name>
</gene>
<dbReference type="Proteomes" id="UP000185192">
    <property type="component" value="Unassembled WGS sequence"/>
</dbReference>
<name>A0A1N6HIE5_9SPHN</name>
<accession>A0A1N6HIE5</accession>
<keyword evidence="1" id="KW-0732">Signal</keyword>
<reference evidence="3" key="1">
    <citation type="submission" date="2016-11" db="EMBL/GenBank/DDBJ databases">
        <authorList>
            <person name="Varghese N."/>
            <person name="Submissions S."/>
        </authorList>
    </citation>
    <scope>NUCLEOTIDE SEQUENCE [LARGE SCALE GENOMIC DNA]</scope>
    <source>
        <strain evidence="3">DSM 22363</strain>
    </source>
</reference>
<evidence type="ECO:0000313" key="2">
    <source>
        <dbReference type="EMBL" id="SIO19513.1"/>
    </source>
</evidence>
<feature type="chain" id="PRO_5009936405" evidence="1">
    <location>
        <begin position="22"/>
        <end position="138"/>
    </location>
</feature>
<protein>
    <submittedName>
        <fullName evidence="2">Uncharacterized protein</fullName>
    </submittedName>
</protein>
<evidence type="ECO:0000256" key="1">
    <source>
        <dbReference type="SAM" id="SignalP"/>
    </source>
</evidence>
<evidence type="ECO:0000313" key="3">
    <source>
        <dbReference type="Proteomes" id="UP000185192"/>
    </source>
</evidence>
<dbReference type="STRING" id="1123272.SAMN02745824_3302"/>
<keyword evidence="3" id="KW-1185">Reference proteome</keyword>
<sequence length="138" mass="15054">MRKLMFALPMAALLAAPAAIGGTKEVQLSEKEQAKFDKAIEGRTAGEPLKCIGRTQQENLTVVGDKYLIYGRSRNAKTIYVNEPRGGCQDADRHTLVTRRFTSNLCSGEIAEVVDSTTGTFRGSCSFGDFVPYTKNAE</sequence>
<dbReference type="AlphaFoldDB" id="A0A1N6HIE5"/>
<organism evidence="2 3">
    <name type="scientific">Parasphingorhabdus marina DSM 22363</name>
    <dbReference type="NCBI Taxonomy" id="1123272"/>
    <lineage>
        <taxon>Bacteria</taxon>
        <taxon>Pseudomonadati</taxon>
        <taxon>Pseudomonadota</taxon>
        <taxon>Alphaproteobacteria</taxon>
        <taxon>Sphingomonadales</taxon>
        <taxon>Sphingomonadaceae</taxon>
        <taxon>Parasphingorhabdus</taxon>
    </lineage>
</organism>
<dbReference type="RefSeq" id="WP_074206183.1">
    <property type="nucleotide sequence ID" value="NZ_FSQW01000002.1"/>
</dbReference>
<dbReference type="EMBL" id="FSQW01000002">
    <property type="protein sequence ID" value="SIO19513.1"/>
    <property type="molecule type" value="Genomic_DNA"/>
</dbReference>
<dbReference type="OrthoDB" id="7596589at2"/>